<evidence type="ECO:0000259" key="2">
    <source>
        <dbReference type="Pfam" id="PF13559"/>
    </source>
</evidence>
<keyword evidence="1" id="KW-0472">Membrane</keyword>
<evidence type="ECO:0000256" key="1">
    <source>
        <dbReference type="SAM" id="Phobius"/>
    </source>
</evidence>
<dbReference type="InterPro" id="IPR025403">
    <property type="entry name" value="TgpA-like_C"/>
</dbReference>
<proteinExistence type="predicted"/>
<keyword evidence="1" id="KW-0812">Transmembrane</keyword>
<dbReference type="EMBL" id="CP036287">
    <property type="protein sequence ID" value="QDU68589.1"/>
    <property type="molecule type" value="Genomic_DNA"/>
</dbReference>
<feature type="transmembrane region" description="Helical" evidence="1">
    <location>
        <begin position="92"/>
        <end position="113"/>
    </location>
</feature>
<sequence>MIPTVSTALATALGTVVGLPGSTRSLASQADAGLPTAARAREALLEILTAPEFQPSPVTWLSRIQDQLRQWRDEFLMWIVRQLGLSDGAGDVFAWVVLGVLAVVLALVIFAVVRAVLKNSGRLGQAPERAADITVVGPATGRAGAALAAARAAAASGNFEGAMHHLYLGALWHLDDAGLVRFEERKTSGEYGRELPRGDRRDAWRAMLGSFHPVAFGGRDATGEHWSSMRSAADGLGVPQ</sequence>
<dbReference type="Pfam" id="PF13559">
    <property type="entry name" value="DUF4129"/>
    <property type="match status" value="1"/>
</dbReference>
<keyword evidence="4" id="KW-1185">Reference proteome</keyword>
<reference evidence="3 4" key="1">
    <citation type="submission" date="2019-02" db="EMBL/GenBank/DDBJ databases">
        <title>Deep-cultivation of Planctomycetes and their phenomic and genomic characterization uncovers novel biology.</title>
        <authorList>
            <person name="Wiegand S."/>
            <person name="Jogler M."/>
            <person name="Boedeker C."/>
            <person name="Pinto D."/>
            <person name="Vollmers J."/>
            <person name="Rivas-Marin E."/>
            <person name="Kohn T."/>
            <person name="Peeters S.H."/>
            <person name="Heuer A."/>
            <person name="Rast P."/>
            <person name="Oberbeckmann S."/>
            <person name="Bunk B."/>
            <person name="Jeske O."/>
            <person name="Meyerdierks A."/>
            <person name="Storesund J.E."/>
            <person name="Kallscheuer N."/>
            <person name="Luecker S."/>
            <person name="Lage O.M."/>
            <person name="Pohl T."/>
            <person name="Merkel B.J."/>
            <person name="Hornburger P."/>
            <person name="Mueller R.-W."/>
            <person name="Bruemmer F."/>
            <person name="Labrenz M."/>
            <person name="Spormann A.M."/>
            <person name="Op den Camp H."/>
            <person name="Overmann J."/>
            <person name="Amann R."/>
            <person name="Jetten M.S.M."/>
            <person name="Mascher T."/>
            <person name="Medema M.H."/>
            <person name="Devos D.P."/>
            <person name="Kaster A.-K."/>
            <person name="Ovreas L."/>
            <person name="Rohde M."/>
            <person name="Galperin M.Y."/>
            <person name="Jogler C."/>
        </authorList>
    </citation>
    <scope>NUCLEOTIDE SEQUENCE [LARGE SCALE GENOMIC DNA]</scope>
    <source>
        <strain evidence="3 4">Pla133</strain>
    </source>
</reference>
<evidence type="ECO:0000313" key="4">
    <source>
        <dbReference type="Proteomes" id="UP000316921"/>
    </source>
</evidence>
<dbReference type="AlphaFoldDB" id="A0A518BNN4"/>
<dbReference type="KEGG" id="pbap:Pla133_36880"/>
<name>A0A518BNN4_9BACT</name>
<evidence type="ECO:0000313" key="3">
    <source>
        <dbReference type="EMBL" id="QDU68589.1"/>
    </source>
</evidence>
<organism evidence="3 4">
    <name type="scientific">Engelhardtia mirabilis</name>
    <dbReference type="NCBI Taxonomy" id="2528011"/>
    <lineage>
        <taxon>Bacteria</taxon>
        <taxon>Pseudomonadati</taxon>
        <taxon>Planctomycetota</taxon>
        <taxon>Planctomycetia</taxon>
        <taxon>Planctomycetia incertae sedis</taxon>
        <taxon>Engelhardtia</taxon>
    </lineage>
</organism>
<accession>A0A518BNN4</accession>
<feature type="domain" description="Protein-glutamine gamma-glutamyltransferase-like C-terminal" evidence="2">
    <location>
        <begin position="166"/>
        <end position="233"/>
    </location>
</feature>
<gene>
    <name evidence="3" type="ORF">Pla133_36880</name>
</gene>
<keyword evidence="1" id="KW-1133">Transmembrane helix</keyword>
<protein>
    <recommendedName>
        <fullName evidence="2">Protein-glutamine gamma-glutamyltransferase-like C-terminal domain-containing protein</fullName>
    </recommendedName>
</protein>
<dbReference type="Proteomes" id="UP000316921">
    <property type="component" value="Chromosome"/>
</dbReference>
<dbReference type="RefSeq" id="WP_145067724.1">
    <property type="nucleotide sequence ID" value="NZ_CP036287.1"/>
</dbReference>